<evidence type="ECO:0008006" key="3">
    <source>
        <dbReference type="Google" id="ProtNLM"/>
    </source>
</evidence>
<dbReference type="Gene3D" id="3.10.20.90">
    <property type="entry name" value="Phosphatidylinositol 3-kinase Catalytic Subunit, Chain A, domain 1"/>
    <property type="match status" value="1"/>
</dbReference>
<dbReference type="InterPro" id="IPR029071">
    <property type="entry name" value="Ubiquitin-like_domsf"/>
</dbReference>
<dbReference type="EMBL" id="CP133622">
    <property type="protein sequence ID" value="WMV55755.1"/>
    <property type="molecule type" value="Genomic_DNA"/>
</dbReference>
<reference evidence="1" key="1">
    <citation type="submission" date="2023-08" db="EMBL/GenBank/DDBJ databases">
        <title>A de novo genome assembly of Solanum verrucosum Schlechtendal, a Mexican diploid species geographically isolated from the other diploid A-genome species in potato relatives.</title>
        <authorList>
            <person name="Hosaka K."/>
        </authorList>
    </citation>
    <scope>NUCLEOTIDE SEQUENCE</scope>
    <source>
        <tissue evidence="1">Young leaves</tissue>
    </source>
</reference>
<protein>
    <recommendedName>
        <fullName evidence="3">Ubiquitin-like domain-containing protein</fullName>
    </recommendedName>
</protein>
<organism evidence="1 2">
    <name type="scientific">Solanum verrucosum</name>
    <dbReference type="NCBI Taxonomy" id="315347"/>
    <lineage>
        <taxon>Eukaryota</taxon>
        <taxon>Viridiplantae</taxon>
        <taxon>Streptophyta</taxon>
        <taxon>Embryophyta</taxon>
        <taxon>Tracheophyta</taxon>
        <taxon>Spermatophyta</taxon>
        <taxon>Magnoliopsida</taxon>
        <taxon>eudicotyledons</taxon>
        <taxon>Gunneridae</taxon>
        <taxon>Pentapetalae</taxon>
        <taxon>asterids</taxon>
        <taxon>lamiids</taxon>
        <taxon>Solanales</taxon>
        <taxon>Solanaceae</taxon>
        <taxon>Solanoideae</taxon>
        <taxon>Solaneae</taxon>
        <taxon>Solanum</taxon>
    </lineage>
</organism>
<proteinExistence type="predicted"/>
<dbReference type="SUPFAM" id="SSF54236">
    <property type="entry name" value="Ubiquitin-like"/>
    <property type="match status" value="1"/>
</dbReference>
<dbReference type="AlphaFoldDB" id="A0AAF0V0V0"/>
<dbReference type="Proteomes" id="UP001234989">
    <property type="component" value="Chromosome 11"/>
</dbReference>
<keyword evidence="2" id="KW-1185">Reference proteome</keyword>
<evidence type="ECO:0000313" key="2">
    <source>
        <dbReference type="Proteomes" id="UP001234989"/>
    </source>
</evidence>
<sequence>MVNWNDTIGTIKTYIQEERGIAFKQQRILSQDGEETMNVYKVPFIRKRTCCMRIKPGDTVGEKRLVFL</sequence>
<name>A0AAF0V0V0_SOLVR</name>
<gene>
    <name evidence="1" type="ORF">MTR67_049140</name>
</gene>
<evidence type="ECO:0000313" key="1">
    <source>
        <dbReference type="EMBL" id="WMV55755.1"/>
    </source>
</evidence>
<accession>A0AAF0V0V0</accession>